<organism evidence="1 2">
    <name type="scientific">Bacillus thermotolerans</name>
    <name type="common">Quasibacillus thermotolerans</name>
    <dbReference type="NCBI Taxonomy" id="1221996"/>
    <lineage>
        <taxon>Bacteria</taxon>
        <taxon>Bacillati</taxon>
        <taxon>Bacillota</taxon>
        <taxon>Bacilli</taxon>
        <taxon>Bacillales</taxon>
        <taxon>Bacillaceae</taxon>
        <taxon>Bacillus</taxon>
    </lineage>
</organism>
<sequence>MAAACHLLHNSLMRIRAAEEQIFQNNLRGWLHHSQPLSLSILEF</sequence>
<accession>A0A0F5HUU6</accession>
<dbReference type="STRING" id="1221996.QY95_01205"/>
<accession>A0A0F5I523</accession>
<evidence type="ECO:0000313" key="1">
    <source>
        <dbReference type="EMBL" id="KKB40631.1"/>
    </source>
</evidence>
<evidence type="ECO:0000313" key="2">
    <source>
        <dbReference type="Proteomes" id="UP000031563"/>
    </source>
</evidence>
<dbReference type="AlphaFoldDB" id="A0A0F5HUU6"/>
<dbReference type="Proteomes" id="UP000031563">
    <property type="component" value="Unassembled WGS sequence"/>
</dbReference>
<name>A0A0F5HUU6_BACTR</name>
<protein>
    <submittedName>
        <fullName evidence="1">Uncharacterized protein</fullName>
    </submittedName>
</protein>
<gene>
    <name evidence="1" type="ORF">QY95_01205</name>
</gene>
<reference evidence="1" key="1">
    <citation type="submission" date="2015-02" db="EMBL/GenBank/DDBJ databases">
        <title>Genome Assembly of Bacillaceae bacterium MTCC 8252.</title>
        <authorList>
            <person name="Verma A."/>
            <person name="Khatri I."/>
            <person name="Mual P."/>
            <person name="Subramanian S."/>
            <person name="Krishnamurthi S."/>
        </authorList>
    </citation>
    <scope>NUCLEOTIDE SEQUENCE [LARGE SCALE GENOMIC DNA]</scope>
    <source>
        <strain evidence="1">MTCC 8252</strain>
    </source>
</reference>
<keyword evidence="2" id="KW-1185">Reference proteome</keyword>
<comment type="caution">
    <text evidence="1">The sequence shown here is derived from an EMBL/GenBank/DDBJ whole genome shotgun (WGS) entry which is preliminary data.</text>
</comment>
<proteinExistence type="predicted"/>
<dbReference type="EMBL" id="JWIR02000027">
    <property type="protein sequence ID" value="KKB40631.1"/>
    <property type="molecule type" value="Genomic_DNA"/>
</dbReference>